<evidence type="ECO:0000313" key="1">
    <source>
        <dbReference type="EMBL" id="CAH3169269.1"/>
    </source>
</evidence>
<dbReference type="EMBL" id="CALNXK010000149">
    <property type="protein sequence ID" value="CAH3169269.1"/>
    <property type="molecule type" value="Genomic_DNA"/>
</dbReference>
<name>A0ABN8QRA8_9CNID</name>
<protein>
    <submittedName>
        <fullName evidence="1">Uncharacterized protein</fullName>
    </submittedName>
</protein>
<evidence type="ECO:0000313" key="2">
    <source>
        <dbReference type="Proteomes" id="UP001159405"/>
    </source>
</evidence>
<sequence>MYEKPDVQAYWDVPVYADNTCVKANRVNPQFVDHKGKKVRAVKMSCPWVENRGKKDEEKTVKYSPLRWELRKRYLRYNINQCNIFIDLLGGWSKELEMTVKKLVGCVAKNAESLNLVLAQLSRELLFKCLTELTNVLGPNKNKYAGNARYRTDLKESVCQLVSKCKKLAQKEYKLTALHWNISALYQLERKEKWYEHVPWNYEMKLLWDMNIQCDNDIEARRPDTTIVSKRENKWILFYREAVEYTTRKKIENKKLEKPYQDLKREVNSVWNCKSVVLVRIVIGALGTASKRFNLYPKKKGFDGSMQSVHKACFLRFSR</sequence>
<dbReference type="PANTHER" id="PTHR35450:SF2">
    <property type="entry name" value="REVERSE TRANSCRIPTASE DOMAIN-CONTAINING PROTEIN"/>
    <property type="match status" value="1"/>
</dbReference>
<reference evidence="1 2" key="1">
    <citation type="submission" date="2022-05" db="EMBL/GenBank/DDBJ databases">
        <authorList>
            <consortium name="Genoscope - CEA"/>
            <person name="William W."/>
        </authorList>
    </citation>
    <scope>NUCLEOTIDE SEQUENCE [LARGE SCALE GENOMIC DNA]</scope>
</reference>
<gene>
    <name evidence="1" type="ORF">PLOB_00009692</name>
</gene>
<dbReference type="PANTHER" id="PTHR35450">
    <property type="entry name" value="REVERSE TRANSCRIPTASE DOMAIN-CONTAINING PROTEIN"/>
    <property type="match status" value="1"/>
</dbReference>
<comment type="caution">
    <text evidence="1">The sequence shown here is derived from an EMBL/GenBank/DDBJ whole genome shotgun (WGS) entry which is preliminary data.</text>
</comment>
<accession>A0ABN8QRA8</accession>
<proteinExistence type="predicted"/>
<dbReference type="Proteomes" id="UP001159405">
    <property type="component" value="Unassembled WGS sequence"/>
</dbReference>
<keyword evidence="2" id="KW-1185">Reference proteome</keyword>
<feature type="non-terminal residue" evidence="1">
    <location>
        <position position="319"/>
    </location>
</feature>
<organism evidence="1 2">
    <name type="scientific">Porites lobata</name>
    <dbReference type="NCBI Taxonomy" id="104759"/>
    <lineage>
        <taxon>Eukaryota</taxon>
        <taxon>Metazoa</taxon>
        <taxon>Cnidaria</taxon>
        <taxon>Anthozoa</taxon>
        <taxon>Hexacorallia</taxon>
        <taxon>Scleractinia</taxon>
        <taxon>Fungiina</taxon>
        <taxon>Poritidae</taxon>
        <taxon>Porites</taxon>
    </lineage>
</organism>